<dbReference type="GO" id="GO:0003676">
    <property type="term" value="F:nucleic acid binding"/>
    <property type="evidence" value="ECO:0007669"/>
    <property type="project" value="InterPro"/>
</dbReference>
<dbReference type="InterPro" id="IPR002711">
    <property type="entry name" value="HNH"/>
</dbReference>
<evidence type="ECO:0000256" key="1">
    <source>
        <dbReference type="ARBA" id="ARBA00022722"/>
    </source>
</evidence>
<proteinExistence type="inferred from homology"/>
<dbReference type="PANTHER" id="PTHR41286:SF1">
    <property type="entry name" value="HNH NUCLEASE YAJD-RELATED"/>
    <property type="match status" value="1"/>
</dbReference>
<keyword evidence="1" id="KW-0540">Nuclease</keyword>
<dbReference type="EMBL" id="HG810017">
    <property type="protein sequence ID" value="CDN35895.1"/>
    <property type="molecule type" value="Genomic_DNA"/>
</dbReference>
<dbReference type="Pfam" id="PF01844">
    <property type="entry name" value="HNH"/>
    <property type="match status" value="1"/>
</dbReference>
<dbReference type="InterPro" id="IPR003615">
    <property type="entry name" value="HNH_nuc"/>
</dbReference>
<protein>
    <recommendedName>
        <fullName evidence="4">Putative HNH nuclease YajD</fullName>
    </recommendedName>
</protein>
<keyword evidence="2" id="KW-0378">Hydrolase</keyword>
<comment type="similarity">
    <text evidence="3">Belongs to the HNH nuclease family.</text>
</comment>
<dbReference type="EMBL" id="HG810019">
    <property type="protein sequence ID" value="CDN37994.1"/>
    <property type="molecule type" value="Genomic_DNA"/>
</dbReference>
<sequence length="117" mass="14265">MKGEQVMKEYKTKQQKRKFYDSGEWKSIREQVKKRDSYECQECRRNGRVQTDTNEYSESAKRKKIQLVVHHIKELEHHPELALEMDNLETVCVDCHNKEHGRVFVKKINKWENDEKW</sequence>
<reference evidence="7" key="1">
    <citation type="submission" date="2014-01" db="EMBL/GenBank/DDBJ databases">
        <title>Draft genome sequence of highly nematicidal Bacillus thuringiensis DB27.</title>
        <authorList>
            <person name="Iatsenko I."/>
            <person name="Pickard D."/>
            <person name="Corton C."/>
            <person name="Dougan G."/>
            <person name="Sommer R.J."/>
        </authorList>
    </citation>
    <scope>NUCLEOTIDE SEQUENCE [LARGE SCALE GENOMIC DNA]</scope>
    <source>
        <strain evidence="7">DB27</strain>
    </source>
</reference>
<dbReference type="GO" id="GO:0005829">
    <property type="term" value="C:cytosol"/>
    <property type="evidence" value="ECO:0007669"/>
    <property type="project" value="TreeGrafter"/>
</dbReference>
<feature type="domain" description="HNH nuclease" evidence="5">
    <location>
        <begin position="27"/>
        <end position="97"/>
    </location>
</feature>
<gene>
    <name evidence="6" type="ORF">BTDB27_002237</name>
    <name evidence="7" type="ORF">BTDB27_004336</name>
</gene>
<dbReference type="HOGENOM" id="CLU_108879_9_1_9"/>
<reference evidence="7" key="2">
    <citation type="submission" date="2014-01" db="EMBL/GenBank/DDBJ databases">
        <authorList>
            <person name="Aslett M."/>
        </authorList>
    </citation>
    <scope>NUCLEOTIDE SEQUENCE [LARGE SCALE GENOMIC DNA]</scope>
    <source>
        <strain evidence="7">DB27</strain>
    </source>
</reference>
<dbReference type="AlphaFoldDB" id="W8Y927"/>
<name>W8Y927_BACTU</name>
<dbReference type="Gene3D" id="1.10.30.50">
    <property type="match status" value="1"/>
</dbReference>
<evidence type="ECO:0000256" key="4">
    <source>
        <dbReference type="ARBA" id="ARBA00040194"/>
    </source>
</evidence>
<evidence type="ECO:0000256" key="3">
    <source>
        <dbReference type="ARBA" id="ARBA00038412"/>
    </source>
</evidence>
<evidence type="ECO:0000259" key="5">
    <source>
        <dbReference type="SMART" id="SM00507"/>
    </source>
</evidence>
<dbReference type="PANTHER" id="PTHR41286">
    <property type="entry name" value="HNH NUCLEASE YAJD-RELATED"/>
    <property type="match status" value="1"/>
</dbReference>
<dbReference type="GO" id="GO:0016787">
    <property type="term" value="F:hydrolase activity"/>
    <property type="evidence" value="ECO:0007669"/>
    <property type="project" value="UniProtKB-KW"/>
</dbReference>
<dbReference type="GO" id="GO:0004519">
    <property type="term" value="F:endonuclease activity"/>
    <property type="evidence" value="ECO:0007669"/>
    <property type="project" value="InterPro"/>
</dbReference>
<accession>W8Y927</accession>
<evidence type="ECO:0000313" key="7">
    <source>
        <dbReference type="EMBL" id="CDN37994.1"/>
    </source>
</evidence>
<evidence type="ECO:0000256" key="2">
    <source>
        <dbReference type="ARBA" id="ARBA00022801"/>
    </source>
</evidence>
<evidence type="ECO:0000313" key="6">
    <source>
        <dbReference type="EMBL" id="CDN35895.1"/>
    </source>
</evidence>
<dbReference type="CDD" id="cd00085">
    <property type="entry name" value="HNHc"/>
    <property type="match status" value="1"/>
</dbReference>
<dbReference type="Proteomes" id="UP000030682">
    <property type="component" value="Unassembled WGS sequence"/>
</dbReference>
<organism evidence="7">
    <name type="scientific">Bacillus thuringiensis DB27</name>
    <dbReference type="NCBI Taxonomy" id="1431339"/>
    <lineage>
        <taxon>Bacteria</taxon>
        <taxon>Bacillati</taxon>
        <taxon>Bacillota</taxon>
        <taxon>Bacilli</taxon>
        <taxon>Bacillales</taxon>
        <taxon>Bacillaceae</taxon>
        <taxon>Bacillus</taxon>
        <taxon>Bacillus cereus group</taxon>
    </lineage>
</organism>
<dbReference type="SMART" id="SM00507">
    <property type="entry name" value="HNHc"/>
    <property type="match status" value="1"/>
</dbReference>
<dbReference type="GO" id="GO:0008270">
    <property type="term" value="F:zinc ion binding"/>
    <property type="evidence" value="ECO:0007669"/>
    <property type="project" value="InterPro"/>
</dbReference>